<dbReference type="Proteomes" id="UP000220251">
    <property type="component" value="Unassembled WGS sequence"/>
</dbReference>
<dbReference type="Gene3D" id="1.10.10.1710">
    <property type="entry name" value="Deoxyribodipyrimidine photolyase-related"/>
    <property type="match status" value="1"/>
</dbReference>
<proteinExistence type="predicted"/>
<dbReference type="Gene3D" id="1.10.579.10">
    <property type="entry name" value="DNA Cyclobutane Dipyrimidine Photolyase, subunit A, domain 3"/>
    <property type="match status" value="1"/>
</dbReference>
<dbReference type="GO" id="GO:0016829">
    <property type="term" value="F:lyase activity"/>
    <property type="evidence" value="ECO:0007669"/>
    <property type="project" value="UniProtKB-KW"/>
</dbReference>
<dbReference type="EMBL" id="CWGJ01000004">
    <property type="protein sequence ID" value="CRX37592.1"/>
    <property type="molecule type" value="Genomic_DNA"/>
</dbReference>
<dbReference type="InterPro" id="IPR007357">
    <property type="entry name" value="PhrB-like"/>
</dbReference>
<evidence type="ECO:0000313" key="1">
    <source>
        <dbReference type="EMBL" id="CRX37592.1"/>
    </source>
</evidence>
<dbReference type="Pfam" id="PF04244">
    <property type="entry name" value="DPRP"/>
    <property type="match status" value="1"/>
</dbReference>
<dbReference type="InterPro" id="IPR036134">
    <property type="entry name" value="Crypto/Photolyase_FAD-like_sf"/>
</dbReference>
<dbReference type="SUPFAM" id="SSF48173">
    <property type="entry name" value="Cryptochrome/photolyase FAD-binding domain"/>
    <property type="match status" value="1"/>
</dbReference>
<protein>
    <submittedName>
        <fullName evidence="1">Deoxyribodipyrimidine photo-lyase-related protein</fullName>
    </submittedName>
</protein>
<name>A0A0H5DN97_9BACT</name>
<gene>
    <name evidence="1" type="ORF">ELAC_0231</name>
</gene>
<dbReference type="InterPro" id="IPR052551">
    <property type="entry name" value="UV-DNA_repair_photolyase"/>
</dbReference>
<dbReference type="Gene3D" id="1.25.40.80">
    <property type="match status" value="1"/>
</dbReference>
<sequence length="494" mass="57125">MQSDMTDITLIFPDQLFENHPGVAKGRTVCLAEEFLFFKVQPFHKQRLVLLRAAMRAYAEKLKNEKREVLYIPAHDLNQRGELFSLLEKRGVKKIHVAEFADEWLSQDLQEAADKWGWEISFYPSPGFICSNQEIKTFFAGKQHYSMAQFYAYQRKRCDILMSGPGPVGGKYSFDADNRKKIPKGLPIPPPFLASKSREVEQVITGVEQEFPHAIGESSPFNYPVTHEEARASLGDFLRSKFLLYGDYQDALQLGDSFLFHSVLSPLLNIGLLTPMEVVESALEEAKKRSIPLNSLEGFIRQIIGWREFVRASYFLKGSYQRSLNFFHHREKIPKCFWNGSVGIFPLDVIIKRALKTGYCNHIERLMVLGNFLLLTESAPDEVYSWFMGNFVDAYDWVMVSNVYGMSQYADGGKIVTKPYISGSNYLLKMSNYPKGEWTEIWDGLFWRFLSIHRALFASNQRTQNMVYLLDKNEQSIHPKIQKAEGWLQDYRRR</sequence>
<evidence type="ECO:0000313" key="2">
    <source>
        <dbReference type="Proteomes" id="UP000220251"/>
    </source>
</evidence>
<dbReference type="Gene3D" id="3.40.50.620">
    <property type="entry name" value="HUPs"/>
    <property type="match status" value="1"/>
</dbReference>
<organism evidence="1 2">
    <name type="scientific">Estrella lausannensis</name>
    <dbReference type="NCBI Taxonomy" id="483423"/>
    <lineage>
        <taxon>Bacteria</taxon>
        <taxon>Pseudomonadati</taxon>
        <taxon>Chlamydiota</taxon>
        <taxon>Chlamydiia</taxon>
        <taxon>Parachlamydiales</taxon>
        <taxon>Candidatus Criblamydiaceae</taxon>
        <taxon>Estrella</taxon>
    </lineage>
</organism>
<keyword evidence="1" id="KW-0456">Lyase</keyword>
<accession>A0A0H5DN97</accession>
<reference evidence="2" key="1">
    <citation type="submission" date="2015-06" db="EMBL/GenBank/DDBJ databases">
        <authorList>
            <person name="Bertelli C."/>
        </authorList>
    </citation>
    <scope>NUCLEOTIDE SEQUENCE [LARGE SCALE GENOMIC DNA]</scope>
    <source>
        <strain evidence="2">CRIB-30</strain>
    </source>
</reference>
<dbReference type="AlphaFoldDB" id="A0A0H5DN97"/>
<keyword evidence="2" id="KW-1185">Reference proteome</keyword>
<dbReference type="PANTHER" id="PTHR38657">
    <property type="entry name" value="SLR1343 PROTEIN"/>
    <property type="match status" value="1"/>
</dbReference>
<dbReference type="InterPro" id="IPR014729">
    <property type="entry name" value="Rossmann-like_a/b/a_fold"/>
</dbReference>
<dbReference type="PANTHER" id="PTHR38657:SF1">
    <property type="entry name" value="SLR1343 PROTEIN"/>
    <property type="match status" value="1"/>
</dbReference>